<protein>
    <recommendedName>
        <fullName evidence="15">Cytochrome P450</fullName>
    </recommendedName>
</protein>
<evidence type="ECO:0000256" key="4">
    <source>
        <dbReference type="ARBA" id="ARBA00022617"/>
    </source>
</evidence>
<evidence type="ECO:0000256" key="9">
    <source>
        <dbReference type="ARBA" id="ARBA00023136"/>
    </source>
</evidence>
<dbReference type="Gene3D" id="1.10.630.10">
    <property type="entry name" value="Cytochrome P450"/>
    <property type="match status" value="1"/>
</dbReference>
<dbReference type="PRINTS" id="PR00385">
    <property type="entry name" value="P450"/>
</dbReference>
<dbReference type="EMBL" id="SDMP01000003">
    <property type="protein sequence ID" value="RYR66013.1"/>
    <property type="molecule type" value="Genomic_DNA"/>
</dbReference>
<evidence type="ECO:0008006" key="15">
    <source>
        <dbReference type="Google" id="ProtNLM"/>
    </source>
</evidence>
<comment type="subcellular location">
    <subcellularLocation>
        <location evidence="2">Membrane</location>
    </subcellularLocation>
</comment>
<organism evidence="13 14">
    <name type="scientific">Arachis hypogaea</name>
    <name type="common">Peanut</name>
    <dbReference type="NCBI Taxonomy" id="3818"/>
    <lineage>
        <taxon>Eukaryota</taxon>
        <taxon>Viridiplantae</taxon>
        <taxon>Streptophyta</taxon>
        <taxon>Embryophyta</taxon>
        <taxon>Tracheophyta</taxon>
        <taxon>Spermatophyta</taxon>
        <taxon>Magnoliopsida</taxon>
        <taxon>eudicotyledons</taxon>
        <taxon>Gunneridae</taxon>
        <taxon>Pentapetalae</taxon>
        <taxon>rosids</taxon>
        <taxon>fabids</taxon>
        <taxon>Fabales</taxon>
        <taxon>Fabaceae</taxon>
        <taxon>Papilionoideae</taxon>
        <taxon>50 kb inversion clade</taxon>
        <taxon>dalbergioids sensu lato</taxon>
        <taxon>Dalbergieae</taxon>
        <taxon>Pterocarpus clade</taxon>
        <taxon>Arachis</taxon>
    </lineage>
</organism>
<evidence type="ECO:0000256" key="5">
    <source>
        <dbReference type="ARBA" id="ARBA00022723"/>
    </source>
</evidence>
<dbReference type="SUPFAM" id="SSF48264">
    <property type="entry name" value="Cytochrome P450"/>
    <property type="match status" value="1"/>
</dbReference>
<comment type="similarity">
    <text evidence="3 11">Belongs to the cytochrome P450 family.</text>
</comment>
<dbReference type="Pfam" id="PF00067">
    <property type="entry name" value="p450"/>
    <property type="match status" value="1"/>
</dbReference>
<evidence type="ECO:0000256" key="1">
    <source>
        <dbReference type="ARBA" id="ARBA00001971"/>
    </source>
</evidence>
<keyword evidence="7 10" id="KW-0408">Iron</keyword>
<dbReference type="PANTHER" id="PTHR47943">
    <property type="entry name" value="CYTOCHROME P450 93A3-LIKE"/>
    <property type="match status" value="1"/>
</dbReference>
<evidence type="ECO:0000256" key="8">
    <source>
        <dbReference type="ARBA" id="ARBA00023033"/>
    </source>
</evidence>
<evidence type="ECO:0000256" key="6">
    <source>
        <dbReference type="ARBA" id="ARBA00023002"/>
    </source>
</evidence>
<keyword evidence="9" id="KW-0472">Membrane</keyword>
<name>A0A445DS62_ARAHY</name>
<dbReference type="PROSITE" id="PS00086">
    <property type="entry name" value="CYTOCHROME_P450"/>
    <property type="match status" value="1"/>
</dbReference>
<evidence type="ECO:0000256" key="10">
    <source>
        <dbReference type="PIRSR" id="PIRSR602401-1"/>
    </source>
</evidence>
<dbReference type="GO" id="GO:0016020">
    <property type="term" value="C:membrane"/>
    <property type="evidence" value="ECO:0007669"/>
    <property type="project" value="UniProtKB-SubCell"/>
</dbReference>
<evidence type="ECO:0000313" key="14">
    <source>
        <dbReference type="Proteomes" id="UP000289738"/>
    </source>
</evidence>
<accession>A0A445DS62</accession>
<dbReference type="GO" id="GO:0016705">
    <property type="term" value="F:oxidoreductase activity, acting on paired donors, with incorporation or reduction of molecular oxygen"/>
    <property type="evidence" value="ECO:0007669"/>
    <property type="project" value="InterPro"/>
</dbReference>
<dbReference type="AlphaFoldDB" id="A0A445DS62"/>
<proteinExistence type="inferred from homology"/>
<dbReference type="GO" id="GO:0005506">
    <property type="term" value="F:iron ion binding"/>
    <property type="evidence" value="ECO:0007669"/>
    <property type="project" value="InterPro"/>
</dbReference>
<keyword evidence="4 10" id="KW-0349">Heme</keyword>
<dbReference type="InterPro" id="IPR002401">
    <property type="entry name" value="Cyt_P450_E_grp-I"/>
</dbReference>
<feature type="signal peptide" evidence="12">
    <location>
        <begin position="1"/>
        <end position="20"/>
    </location>
</feature>
<feature type="binding site" description="axial binding residue" evidence="10">
    <location>
        <position position="433"/>
    </location>
    <ligand>
        <name>heme</name>
        <dbReference type="ChEBI" id="CHEBI:30413"/>
    </ligand>
    <ligandPart>
        <name>Fe</name>
        <dbReference type="ChEBI" id="CHEBI:18248"/>
    </ligandPart>
</feature>
<keyword evidence="5 10" id="KW-0479">Metal-binding</keyword>
<comment type="cofactor">
    <cofactor evidence="1 10">
        <name>heme</name>
        <dbReference type="ChEBI" id="CHEBI:30413"/>
    </cofactor>
</comment>
<dbReference type="Proteomes" id="UP000289738">
    <property type="component" value="Chromosome A03"/>
</dbReference>
<dbReference type="FunFam" id="1.10.630.10:FF:000011">
    <property type="entry name" value="Cytochrome P450 83B1"/>
    <property type="match status" value="1"/>
</dbReference>
<evidence type="ECO:0000256" key="3">
    <source>
        <dbReference type="ARBA" id="ARBA00010617"/>
    </source>
</evidence>
<dbReference type="InterPro" id="IPR001128">
    <property type="entry name" value="Cyt_P450"/>
</dbReference>
<evidence type="ECO:0000256" key="2">
    <source>
        <dbReference type="ARBA" id="ARBA00004370"/>
    </source>
</evidence>
<evidence type="ECO:0000256" key="11">
    <source>
        <dbReference type="RuleBase" id="RU000461"/>
    </source>
</evidence>
<keyword evidence="12" id="KW-0732">Signal</keyword>
<dbReference type="GO" id="GO:0020037">
    <property type="term" value="F:heme binding"/>
    <property type="evidence" value="ECO:0007669"/>
    <property type="project" value="InterPro"/>
</dbReference>
<dbReference type="InterPro" id="IPR017972">
    <property type="entry name" value="Cyt_P450_CS"/>
</dbReference>
<comment type="caution">
    <text evidence="13">The sequence shown here is derived from an EMBL/GenBank/DDBJ whole genome shotgun (WGS) entry which is preliminary data.</text>
</comment>
<gene>
    <name evidence="13" type="ORF">Ahy_A03g011936</name>
</gene>
<dbReference type="PRINTS" id="PR00463">
    <property type="entry name" value="EP450I"/>
</dbReference>
<keyword evidence="14" id="KW-1185">Reference proteome</keyword>
<keyword evidence="8 11" id="KW-0503">Monooxygenase</keyword>
<dbReference type="CDD" id="cd11072">
    <property type="entry name" value="CYP71-like"/>
    <property type="match status" value="1"/>
</dbReference>
<evidence type="ECO:0000313" key="13">
    <source>
        <dbReference type="EMBL" id="RYR66013.1"/>
    </source>
</evidence>
<evidence type="ECO:0000256" key="12">
    <source>
        <dbReference type="SAM" id="SignalP"/>
    </source>
</evidence>
<dbReference type="GO" id="GO:0004497">
    <property type="term" value="F:monooxygenase activity"/>
    <property type="evidence" value="ECO:0007669"/>
    <property type="project" value="UniProtKB-KW"/>
</dbReference>
<reference evidence="13 14" key="1">
    <citation type="submission" date="2019-01" db="EMBL/GenBank/DDBJ databases">
        <title>Sequencing of cultivated peanut Arachis hypogaea provides insights into genome evolution and oil improvement.</title>
        <authorList>
            <person name="Chen X."/>
        </authorList>
    </citation>
    <scope>NUCLEOTIDE SEQUENCE [LARGE SCALE GENOMIC DNA]</scope>
    <source>
        <strain evidence="14">cv. Fuhuasheng</strain>
        <tissue evidence="13">Leaves</tissue>
    </source>
</reference>
<evidence type="ECO:0000256" key="7">
    <source>
        <dbReference type="ARBA" id="ARBA00023004"/>
    </source>
</evidence>
<dbReference type="InterPro" id="IPR036396">
    <property type="entry name" value="Cyt_P450_sf"/>
</dbReference>
<keyword evidence="6 11" id="KW-0560">Oxidoreductase</keyword>
<dbReference type="PANTHER" id="PTHR47943:SF4">
    <property type="entry name" value="CYTOCHROME P450 FAMILY 71 PROTEIN"/>
    <property type="match status" value="1"/>
</dbReference>
<dbReference type="STRING" id="3818.A0A445DS62"/>
<feature type="chain" id="PRO_5019324135" description="Cytochrome P450" evidence="12">
    <location>
        <begin position="21"/>
        <end position="496"/>
    </location>
</feature>
<sequence>MFSIAIFLVSLTCLWLWGCSKKGKRLPPGPRGLPILGSLHKLGANPHRVLHKLAQKHGPIMYLRLGFVPTIVVSSSQAAELFLKTHDHVFASRPPIEAAKYISWEQRNMVFAEYGPYWRNMRKMCTLELLSHTKINSFKSMRQEEVDLFIKLMREAASDGVAVDLSAKVAALSADMSCRMILGKKYMDQDLDEKGFKAVMQEILYLAATPNIGDFIPYIGALDLQGLIKRMKKVHKISDDFLDKVIHEHMLSENKKDKAKDFVDVMLSFIGTEESEYRIEQPNIKAILLDMLVGSMDTSATAIEWALSELIKHPRVMKKVQMELESVVGLNRVVEESDLDKLEYLDMVIKETMRIHPVGPLLIPHQSMEDCMVADFFIPKNSRVIINAWTIMRDPSAWTEPEEFWPERFEGRDIDVRGKHFQLIPFGSGRRACPGLHLGLTVVRLMVAQLVHCFDWKLPNGMLPSELDMNEVFGLTMPRANHLFAIPTYRLNNESG</sequence>